<feature type="region of interest" description="Disordered" evidence="1">
    <location>
        <begin position="192"/>
        <end position="227"/>
    </location>
</feature>
<sequence>MPLKLGNSSKDSKYLKTIKTAIEHNKAHPRHHGVKMQAHHLISGEGMKRTNLGKKIEKFGYDINNLMNLAFIPCTLQGACYLGVQPHRGNHTAAVDQDDYDDDNEPITYHDVVAKRLTDLQLPLAKECKGAADHRNDQIKQDLDKLSARLAKLIQNSPAKLPLTSIAASFTTGSLTGCGGVDSVGLHRPGEACPVKRHHAGNKQGTGQKEEAISFESSIPFTLKPGR</sequence>
<gene>
    <name evidence="2" type="ORF">IP91_01996</name>
</gene>
<dbReference type="AlphaFoldDB" id="A0A562RAV2"/>
<dbReference type="InterPro" id="IPR032871">
    <property type="entry name" value="AHH_dom_containing"/>
</dbReference>
<evidence type="ECO:0000256" key="1">
    <source>
        <dbReference type="SAM" id="MobiDB-lite"/>
    </source>
</evidence>
<dbReference type="Pfam" id="PF14412">
    <property type="entry name" value="AHH"/>
    <property type="match status" value="1"/>
</dbReference>
<dbReference type="Proteomes" id="UP000318431">
    <property type="component" value="Unassembled WGS sequence"/>
</dbReference>
<dbReference type="EMBL" id="VLLB01000003">
    <property type="protein sequence ID" value="TWI66185.1"/>
    <property type="molecule type" value="Genomic_DNA"/>
</dbReference>
<keyword evidence="3" id="KW-1185">Reference proteome</keyword>
<evidence type="ECO:0000313" key="3">
    <source>
        <dbReference type="Proteomes" id="UP000318431"/>
    </source>
</evidence>
<reference evidence="2 3" key="1">
    <citation type="journal article" date="2015" name="Stand. Genomic Sci.">
        <title>Genomic Encyclopedia of Bacterial and Archaeal Type Strains, Phase III: the genomes of soil and plant-associated and newly described type strains.</title>
        <authorList>
            <person name="Whitman W.B."/>
            <person name="Woyke T."/>
            <person name="Klenk H.P."/>
            <person name="Zhou Y."/>
            <person name="Lilburn T.G."/>
            <person name="Beck B.J."/>
            <person name="De Vos P."/>
            <person name="Vandamme P."/>
            <person name="Eisen J.A."/>
            <person name="Garrity G."/>
            <person name="Hugenholtz P."/>
            <person name="Kyrpides N.C."/>
        </authorList>
    </citation>
    <scope>NUCLEOTIDE SEQUENCE [LARGE SCALE GENOMIC DNA]</scope>
    <source>
        <strain evidence="2 3">CGMCC 1.10822</strain>
    </source>
</reference>
<name>A0A562RAV2_9BURK</name>
<dbReference type="OrthoDB" id="5896307at2"/>
<proteinExistence type="predicted"/>
<accession>A0A562RAV2</accession>
<dbReference type="RefSeq" id="WP_158643120.1">
    <property type="nucleotide sequence ID" value="NZ_VLLB01000003.1"/>
</dbReference>
<organism evidence="2 3">
    <name type="scientific">Pseudoduganella lurida</name>
    <dbReference type="NCBI Taxonomy" id="1036180"/>
    <lineage>
        <taxon>Bacteria</taxon>
        <taxon>Pseudomonadati</taxon>
        <taxon>Pseudomonadota</taxon>
        <taxon>Betaproteobacteria</taxon>
        <taxon>Burkholderiales</taxon>
        <taxon>Oxalobacteraceae</taxon>
        <taxon>Telluria group</taxon>
        <taxon>Pseudoduganella</taxon>
    </lineage>
</organism>
<evidence type="ECO:0000313" key="2">
    <source>
        <dbReference type="EMBL" id="TWI66185.1"/>
    </source>
</evidence>
<comment type="caution">
    <text evidence="2">The sequence shown here is derived from an EMBL/GenBank/DDBJ whole genome shotgun (WGS) entry which is preliminary data.</text>
</comment>
<protein>
    <submittedName>
        <fullName evidence="2">HNH/ENDO VII superfamily nuclease</fullName>
    </submittedName>
</protein>